<name>A0ACB9PVX0_BAUVA</name>
<organism evidence="1 2">
    <name type="scientific">Bauhinia variegata</name>
    <name type="common">Purple orchid tree</name>
    <name type="synonym">Phanera variegata</name>
    <dbReference type="NCBI Taxonomy" id="167791"/>
    <lineage>
        <taxon>Eukaryota</taxon>
        <taxon>Viridiplantae</taxon>
        <taxon>Streptophyta</taxon>
        <taxon>Embryophyta</taxon>
        <taxon>Tracheophyta</taxon>
        <taxon>Spermatophyta</taxon>
        <taxon>Magnoliopsida</taxon>
        <taxon>eudicotyledons</taxon>
        <taxon>Gunneridae</taxon>
        <taxon>Pentapetalae</taxon>
        <taxon>rosids</taxon>
        <taxon>fabids</taxon>
        <taxon>Fabales</taxon>
        <taxon>Fabaceae</taxon>
        <taxon>Cercidoideae</taxon>
        <taxon>Cercideae</taxon>
        <taxon>Bauhiniinae</taxon>
        <taxon>Bauhinia</taxon>
    </lineage>
</organism>
<reference evidence="1 2" key="1">
    <citation type="journal article" date="2022" name="DNA Res.">
        <title>Chromosomal-level genome assembly of the orchid tree Bauhinia variegata (Leguminosae; Cercidoideae) supports the allotetraploid origin hypothesis of Bauhinia.</title>
        <authorList>
            <person name="Zhong Y."/>
            <person name="Chen Y."/>
            <person name="Zheng D."/>
            <person name="Pang J."/>
            <person name="Liu Y."/>
            <person name="Luo S."/>
            <person name="Meng S."/>
            <person name="Qian L."/>
            <person name="Wei D."/>
            <person name="Dai S."/>
            <person name="Zhou R."/>
        </authorList>
    </citation>
    <scope>NUCLEOTIDE SEQUENCE [LARGE SCALE GENOMIC DNA]</scope>
    <source>
        <strain evidence="1">BV-YZ2020</strain>
    </source>
</reference>
<protein>
    <submittedName>
        <fullName evidence="1">Uncharacterized protein</fullName>
    </submittedName>
</protein>
<dbReference type="EMBL" id="CM039428">
    <property type="protein sequence ID" value="KAI4352691.1"/>
    <property type="molecule type" value="Genomic_DNA"/>
</dbReference>
<gene>
    <name evidence="1" type="ORF">L6164_006915</name>
</gene>
<accession>A0ACB9PVX0</accession>
<sequence length="678" mass="74774">MGDASETMRMKKKKKGRPSLLDLQKRSLKNQQQQQKERQKQNLTNTYSNQNRRPTRRNPVPDFTHSAPNGTDGDGNNGDDDDERKQKKHKLLVGLNSHRHHTTLSPDPLAADSNNDDGDDPDATRKRRKINVVYEGSNQTSKKVLKATESKHGSQEESGPTTPLPDKKLLLFILDRLQKKDSHGVFSEPVDPEELPDYHDIIARPMDFGTLRKKLDAGVYNNLEQFEKDVLLICSNAMQYNAPDTIYYRQARSMQEMAQKDFANLRQDSDDSEPQQKIVRRGRPPGKSTRKSMGMSPSEHVGPESSSDATLASAGDNACGSNVYNLRKGINKFHPAESSARASQNNFTNGSYTGWLSEWENEFPASVLKAVLRYGKKQLMVDETRRDTYIYPVASGNEPPASIPVDEEFKQLLAVGLHVKHSYARSLACFAADLGPVVWNIAARKIRSVLPAGHGFGRGWVSDDEESQKRHKPFCGEEGSVDPRLPDDYTNRFSSSGSFPVANRSSLQSGEVVLNSQSELNSLDSVGRGIESVTPLRIQQEPTVHSNDAYGSDGRLAPNFSSQMRMVKLSDLTGTPSSSDQMLDTDRVNNSGTFLAPSNMNPPPKAQLLNNLSQSGSELQTYSQGLTGKSSWQGLAVPTKQNALSFPNCLNGEVGATNSSSSNAATLSQLQPNLALQL</sequence>
<evidence type="ECO:0000313" key="1">
    <source>
        <dbReference type="EMBL" id="KAI4352691.1"/>
    </source>
</evidence>
<dbReference type="Proteomes" id="UP000828941">
    <property type="component" value="Chromosome 3"/>
</dbReference>
<comment type="caution">
    <text evidence="1">The sequence shown here is derived from an EMBL/GenBank/DDBJ whole genome shotgun (WGS) entry which is preliminary data.</text>
</comment>
<evidence type="ECO:0000313" key="2">
    <source>
        <dbReference type="Proteomes" id="UP000828941"/>
    </source>
</evidence>
<proteinExistence type="predicted"/>
<keyword evidence="2" id="KW-1185">Reference proteome</keyword>